<dbReference type="InterPro" id="IPR020084">
    <property type="entry name" value="NUDIX_hydrolase_CS"/>
</dbReference>
<dbReference type="InterPro" id="IPR000086">
    <property type="entry name" value="NUDIX_hydrolase_dom"/>
</dbReference>
<feature type="domain" description="Nudix hydrolase" evidence="3">
    <location>
        <begin position="10"/>
        <end position="145"/>
    </location>
</feature>
<evidence type="ECO:0000256" key="1">
    <source>
        <dbReference type="ARBA" id="ARBA00001946"/>
    </source>
</evidence>
<dbReference type="Gene3D" id="3.90.79.10">
    <property type="entry name" value="Nucleoside Triphosphate Pyrophosphohydrolase"/>
    <property type="match status" value="1"/>
</dbReference>
<dbReference type="Proteomes" id="UP000318384">
    <property type="component" value="Chromosome"/>
</dbReference>
<dbReference type="AlphaFoldDB" id="A0A517WUC4"/>
<keyword evidence="5" id="KW-1185">Reference proteome</keyword>
<comment type="cofactor">
    <cofactor evidence="1">
        <name>Mg(2+)</name>
        <dbReference type="ChEBI" id="CHEBI:18420"/>
    </cofactor>
</comment>
<keyword evidence="2" id="KW-0378">Hydrolase</keyword>
<evidence type="ECO:0000256" key="2">
    <source>
        <dbReference type="ARBA" id="ARBA00022801"/>
    </source>
</evidence>
<gene>
    <name evidence="4" type="ORF">V202x_22250</name>
</gene>
<evidence type="ECO:0000313" key="4">
    <source>
        <dbReference type="EMBL" id="QDU08855.1"/>
    </source>
</evidence>
<dbReference type="InterPro" id="IPR015797">
    <property type="entry name" value="NUDIX_hydrolase-like_dom_sf"/>
</dbReference>
<dbReference type="PROSITE" id="PS51462">
    <property type="entry name" value="NUDIX"/>
    <property type="match status" value="1"/>
</dbReference>
<proteinExistence type="predicted"/>
<protein>
    <recommendedName>
        <fullName evidence="3">Nudix hydrolase domain-containing protein</fullName>
    </recommendedName>
</protein>
<dbReference type="RefSeq" id="WP_145174198.1">
    <property type="nucleotide sequence ID" value="NZ_CP037422.1"/>
</dbReference>
<dbReference type="CDD" id="cd04688">
    <property type="entry name" value="NUDIX_Hydrolase"/>
    <property type="match status" value="1"/>
</dbReference>
<evidence type="ECO:0000313" key="5">
    <source>
        <dbReference type="Proteomes" id="UP000318384"/>
    </source>
</evidence>
<dbReference type="SUPFAM" id="SSF55811">
    <property type="entry name" value="Nudix"/>
    <property type="match status" value="1"/>
</dbReference>
<dbReference type="PANTHER" id="PTHR43046:SF14">
    <property type="entry name" value="MUTT_NUDIX FAMILY PROTEIN"/>
    <property type="match status" value="1"/>
</dbReference>
<dbReference type="PROSITE" id="PS00893">
    <property type="entry name" value="NUDIX_BOX"/>
    <property type="match status" value="1"/>
</dbReference>
<dbReference type="OrthoDB" id="9804442at2"/>
<dbReference type="Pfam" id="PF00293">
    <property type="entry name" value="NUDIX"/>
    <property type="match status" value="1"/>
</dbReference>
<organism evidence="4 5">
    <name type="scientific">Gimesia aquarii</name>
    <dbReference type="NCBI Taxonomy" id="2527964"/>
    <lineage>
        <taxon>Bacteria</taxon>
        <taxon>Pseudomonadati</taxon>
        <taxon>Planctomycetota</taxon>
        <taxon>Planctomycetia</taxon>
        <taxon>Planctomycetales</taxon>
        <taxon>Planctomycetaceae</taxon>
        <taxon>Gimesia</taxon>
    </lineage>
</organism>
<dbReference type="EMBL" id="CP037422">
    <property type="protein sequence ID" value="QDU08855.1"/>
    <property type="molecule type" value="Genomic_DNA"/>
</dbReference>
<dbReference type="GO" id="GO:0016787">
    <property type="term" value="F:hydrolase activity"/>
    <property type="evidence" value="ECO:0007669"/>
    <property type="project" value="UniProtKB-KW"/>
</dbReference>
<sequence length="152" mass="17532">MSDISVDLNGYRINLRVAAIVTHGADVLLCRFRGQDWWFLPGGRIKTNEDSHSALWRELTEEIGVGFEVIRPAVIVENFFDLDGIHFHEICTIYEVEWISDEIHSKEKSSSEIFEWIPRAKLCDVVLKPDLIKDSILNPKPGFELVVHRENE</sequence>
<name>A0A517WUC4_9PLAN</name>
<reference evidence="4 5" key="1">
    <citation type="submission" date="2019-03" db="EMBL/GenBank/DDBJ databases">
        <title>Deep-cultivation of Planctomycetes and their phenomic and genomic characterization uncovers novel biology.</title>
        <authorList>
            <person name="Wiegand S."/>
            <person name="Jogler M."/>
            <person name="Boedeker C."/>
            <person name="Pinto D."/>
            <person name="Vollmers J."/>
            <person name="Rivas-Marin E."/>
            <person name="Kohn T."/>
            <person name="Peeters S.H."/>
            <person name="Heuer A."/>
            <person name="Rast P."/>
            <person name="Oberbeckmann S."/>
            <person name="Bunk B."/>
            <person name="Jeske O."/>
            <person name="Meyerdierks A."/>
            <person name="Storesund J.E."/>
            <person name="Kallscheuer N."/>
            <person name="Luecker S."/>
            <person name="Lage O.M."/>
            <person name="Pohl T."/>
            <person name="Merkel B.J."/>
            <person name="Hornburger P."/>
            <person name="Mueller R.-W."/>
            <person name="Bruemmer F."/>
            <person name="Labrenz M."/>
            <person name="Spormann A.M."/>
            <person name="Op den Camp H."/>
            <person name="Overmann J."/>
            <person name="Amann R."/>
            <person name="Jetten M.S.M."/>
            <person name="Mascher T."/>
            <person name="Medema M.H."/>
            <person name="Devos D.P."/>
            <person name="Kaster A.-K."/>
            <person name="Ovreas L."/>
            <person name="Rohde M."/>
            <person name="Galperin M.Y."/>
            <person name="Jogler C."/>
        </authorList>
    </citation>
    <scope>NUCLEOTIDE SEQUENCE [LARGE SCALE GENOMIC DNA]</scope>
    <source>
        <strain evidence="4 5">V202</strain>
    </source>
</reference>
<evidence type="ECO:0000259" key="3">
    <source>
        <dbReference type="PROSITE" id="PS51462"/>
    </source>
</evidence>
<accession>A0A517WUC4</accession>
<dbReference type="PANTHER" id="PTHR43046">
    <property type="entry name" value="GDP-MANNOSE MANNOSYL HYDROLASE"/>
    <property type="match status" value="1"/>
</dbReference>